<gene>
    <name evidence="4" type="ORF">Taro_021510</name>
</gene>
<accession>A0A843V8G2</accession>
<proteinExistence type="inferred from homology"/>
<protein>
    <submittedName>
        <fullName evidence="4">Uncharacterized protein</fullName>
    </submittedName>
</protein>
<evidence type="ECO:0000313" key="4">
    <source>
        <dbReference type="EMBL" id="MQL88953.1"/>
    </source>
</evidence>
<dbReference type="PANTHER" id="PTHR13068">
    <property type="entry name" value="CGI-12 PROTEIN-RELATED"/>
    <property type="match status" value="1"/>
</dbReference>
<dbReference type="GO" id="GO:0003676">
    <property type="term" value="F:nucleic acid binding"/>
    <property type="evidence" value="ECO:0007669"/>
    <property type="project" value="InterPro"/>
</dbReference>
<evidence type="ECO:0000256" key="1">
    <source>
        <dbReference type="ARBA" id="ARBA00007692"/>
    </source>
</evidence>
<comment type="caution">
    <text evidence="4">The sequence shown here is derived from an EMBL/GenBank/DDBJ whole genome shotgun (WGS) entry which is preliminary data.</text>
</comment>
<dbReference type="AlphaFoldDB" id="A0A843V8G2"/>
<organism evidence="4 5">
    <name type="scientific">Colocasia esculenta</name>
    <name type="common">Wild taro</name>
    <name type="synonym">Arum esculentum</name>
    <dbReference type="NCBI Taxonomy" id="4460"/>
    <lineage>
        <taxon>Eukaryota</taxon>
        <taxon>Viridiplantae</taxon>
        <taxon>Streptophyta</taxon>
        <taxon>Embryophyta</taxon>
        <taxon>Tracheophyta</taxon>
        <taxon>Spermatophyta</taxon>
        <taxon>Magnoliopsida</taxon>
        <taxon>Liliopsida</taxon>
        <taxon>Araceae</taxon>
        <taxon>Aroideae</taxon>
        <taxon>Colocasieae</taxon>
        <taxon>Colocasia</taxon>
    </lineage>
</organism>
<reference evidence="4" key="1">
    <citation type="submission" date="2017-07" db="EMBL/GenBank/DDBJ databases">
        <title>Taro Niue Genome Assembly and Annotation.</title>
        <authorList>
            <person name="Atibalentja N."/>
            <person name="Keating K."/>
            <person name="Fields C.J."/>
        </authorList>
    </citation>
    <scope>NUCLEOTIDE SEQUENCE</scope>
    <source>
        <strain evidence="4">Niue_2</strain>
        <tissue evidence="4">Leaf</tissue>
    </source>
</reference>
<comment type="similarity">
    <text evidence="1">Belongs to the mTERF family.</text>
</comment>
<name>A0A843V8G2_COLES</name>
<evidence type="ECO:0000256" key="3">
    <source>
        <dbReference type="ARBA" id="ARBA00022946"/>
    </source>
</evidence>
<dbReference type="Pfam" id="PF02536">
    <property type="entry name" value="mTERF"/>
    <property type="match status" value="1"/>
</dbReference>
<dbReference type="Proteomes" id="UP000652761">
    <property type="component" value="Unassembled WGS sequence"/>
</dbReference>
<dbReference type="InterPro" id="IPR003690">
    <property type="entry name" value="MTERF"/>
</dbReference>
<dbReference type="FunFam" id="1.25.70.10:FF:000001">
    <property type="entry name" value="Mitochondrial transcription termination factor-like"/>
    <property type="match status" value="1"/>
</dbReference>
<keyword evidence="5" id="KW-1185">Reference proteome</keyword>
<dbReference type="InterPro" id="IPR038538">
    <property type="entry name" value="MTERF_sf"/>
</dbReference>
<dbReference type="PANTHER" id="PTHR13068:SF236">
    <property type="entry name" value="OS02G0749800 PROTEIN"/>
    <property type="match status" value="1"/>
</dbReference>
<dbReference type="GO" id="GO:0006353">
    <property type="term" value="P:DNA-templated transcription termination"/>
    <property type="evidence" value="ECO:0007669"/>
    <property type="project" value="UniProtKB-KW"/>
</dbReference>
<sequence length="373" mass="42112">MWLASQRASCCGHLFPSFRCHFLLRLSFSSCSAGRGGAPPATAEPIHFMVDYLRCSCGFTETEARTASKYYAHLKAPQNERPDAVLRLLRQVGLGDADIKRVVKNRPLLLLADAKRTLEPKIRALQAAGFSVPEVAQVISMNPNILFCRNVVTRIEFWRKLLGTNQDILKTIRKDCRLLTHNLDKKVAHGLSLLLSLGIPDHKMRSLVRERPRLVSANPDKVRAFVEQVKSLGISPGTGKFKEALCSICNFTRCSLDAKFKLLQSFGWTEAGVHSVVWKLPAILRYSPKKLREVMYFLLHEVGCDLSYIARNPALVGYSMEKRLKPRFHVLQSLKAEGIPAGRNDFINTSFHTRIGFLNYLKLIMLPPRNDKI</sequence>
<evidence type="ECO:0000313" key="5">
    <source>
        <dbReference type="Proteomes" id="UP000652761"/>
    </source>
</evidence>
<dbReference type="EMBL" id="NMUH01001104">
    <property type="protein sequence ID" value="MQL88953.1"/>
    <property type="molecule type" value="Genomic_DNA"/>
</dbReference>
<evidence type="ECO:0000256" key="2">
    <source>
        <dbReference type="ARBA" id="ARBA00022472"/>
    </source>
</evidence>
<dbReference type="Gene3D" id="1.25.70.10">
    <property type="entry name" value="Transcription termination factor 3, mitochondrial"/>
    <property type="match status" value="1"/>
</dbReference>
<keyword evidence="3" id="KW-0809">Transit peptide</keyword>
<keyword evidence="2" id="KW-0806">Transcription termination</keyword>
<keyword evidence="2" id="KW-0804">Transcription</keyword>
<dbReference type="OrthoDB" id="641315at2759"/>
<dbReference type="SMART" id="SM00733">
    <property type="entry name" value="Mterf"/>
    <property type="match status" value="6"/>
</dbReference>
<keyword evidence="2" id="KW-0805">Transcription regulation</keyword>